<proteinExistence type="predicted"/>
<reference evidence="4" key="1">
    <citation type="submission" date="2023-08" db="EMBL/GenBank/DDBJ databases">
        <title>A de novo genome assembly of Solanum verrucosum Schlechtendal, a Mexican diploid species geographically isolated from the other diploid A-genome species in potato relatives.</title>
        <authorList>
            <person name="Hosaka K."/>
        </authorList>
    </citation>
    <scope>NUCLEOTIDE SEQUENCE</scope>
    <source>
        <tissue evidence="4">Young leaves</tissue>
    </source>
</reference>
<evidence type="ECO:0000259" key="3">
    <source>
        <dbReference type="Pfam" id="PF25037"/>
    </source>
</evidence>
<organism evidence="4 5">
    <name type="scientific">Solanum verrucosum</name>
    <dbReference type="NCBI Taxonomy" id="315347"/>
    <lineage>
        <taxon>Eukaryota</taxon>
        <taxon>Viridiplantae</taxon>
        <taxon>Streptophyta</taxon>
        <taxon>Embryophyta</taxon>
        <taxon>Tracheophyta</taxon>
        <taxon>Spermatophyta</taxon>
        <taxon>Magnoliopsida</taxon>
        <taxon>eudicotyledons</taxon>
        <taxon>Gunneridae</taxon>
        <taxon>Pentapetalae</taxon>
        <taxon>asterids</taxon>
        <taxon>lamiids</taxon>
        <taxon>Solanales</taxon>
        <taxon>Solanaceae</taxon>
        <taxon>Solanoideae</taxon>
        <taxon>Solaneae</taxon>
        <taxon>Solanum</taxon>
    </lineage>
</organism>
<dbReference type="Proteomes" id="UP001234989">
    <property type="component" value="Chromosome 8"/>
</dbReference>
<sequence length="2656" mass="298556">MRSLIYELDFLLWAKFVCFLMMGDWIVLKGDTFDVNANVLGLTMESNGVRIVEPFDTSVKFSNASGKSNIQLSVSNIFMNFSFSILRLFLAVEDDILAFLRTTSKKMTVVCSEFDKVGTIKSPCKQIYAFWRARAPPGYGTIGDYLTPIDKPPTKGVIALNTSFVRVKRPQSFMLIWPSPPYEDGELGPTTCLSKEDSTCSIWFPKAPKGYVAVGCVVSPGSMEPPISSAWCILASLVSPCDLRDCVNIGMMNRSSKLAFWRVDNSVGTFLPSDPTTLKMCGRAYDLRRIFFGLPRDFSETSKSSETGVSSGQNHAVQSERSSTVNSRRRIEANATFRLIWWNQGSGSRKKLSIWRPIIPQGMVYFGDIAVQGYESPNTCIVLQDSDELYKAPSDFTLVGQIKKHRSVDGISFWMPQPPPGFVSLGCIACKGAPNQSDFGSLRCIRSDMVASDQFSEQSIWDTSDSKFTREPFSLWVIGDELGPFIVRSGFKKPPKRLALKLADRDMASGLEDMVVDAEIRTFSVALFDDYGGLALLTGHFFGLYNNDGLITPLQNLPLATHSYRTVAQMHAYISPIHSNTMGDIIIFLPVSLDYGPKMVPLCNVSFSGITFNLHQRSDYLNSSVTFSLAARSYNDKYDSWEPFLEPVDGSLRYQYDVHAPGAASQIRLASTRDLNLNISVSNANTIFQAYASWNNLSHAKESYQANLLSLINILTWSIIDVHHRRNYFIIPQNNLGQDIFIRATEIRGLPSIIKMPSGDSKPIKVPVAKNMLDSHLKGSFFEKGNTMVTIIIAAAEFQQVEGLSSHEYAVEVRLAPDQSHPCPSLSIQQSARTRGNSSYGSISSDIISVKWNEVFFFKVDSPKWKSLEGGRGGLIFVSSSDIPSFVDNYMNFLDRTPFCAADFSVPVAYMLIHLCCRNTVFKGLLMENGFHQNINCSYYANNCDLLSVFPANTSFYVCFWSQWNMHYIGGTLVSTTVDHVAPVRYNNNTEWFSESRFLNVLYYEDFCDLELVVMDMGRGYTVGYSLAPLNHIFRPQENTASYNSSLEFNWLELSSSGSTMITSEGKEMKSSGRIKLAAYLSPQLEVGKSEKSYNTKARSGFIQISPTREGPWTTVRLNYAAPAACWRLGNTVVASEVSVADGNRYVKIRSLVLVRNYTEFTLDLQLKLNASNEKKRHDNDETQEVYVDEVVTDEFFETQKYNPDIGWFDANEGTNEVELPSGWEWVDEWHVDKKSVNTADGWVYAPDFNSLKWPESSNPLKSVNYAKQRRWLRNRKGKSRDLKAQIYVGPIRPGEVVPLPLSVLTHSGLYVLRVRPSYLGKTEEYSWSSVMDVSGNTRDLEMPTENAGISVSNLSESEELLYCPAISGTSSNSNRGMWFCLSIQATEITKDMHSDPIQDWTLVIRPPLAITNYLPLTAEYSVLEMQASGHFLTCVRGIFSPGESVKVYSANIRNPLYFSLLPQRGWLPLHEAILISHPKMAPSKTINLRSSISGRIVQVIAEHTHTHERPLQAKITKVYAPFWLSVARCPPITFRLIDLNGRKTKKKIAFPLLSKRNNDLVLEEISEEEIYEGNTIASVINFKLLGLSASINLSGEKSFGPVKDLSPLGDMDGSLDFCAYNNDGNCMRLFVSSKPCPYQTVPTKVITVRPFVTFTNRLGQDIFLKLSSEDEPKVLRASDVRASFVYRDTGGPDELQVRLDDTNWSFPVQIVKEDTVPLVLRRNDGTRRFLKMEVRGFEEGSRFIVVFRLGSTRGPIRIENRTKRKVIRLRQSGFGNDAWIQLLPLSTTNFSWENPYGQKLIDAEIYSGNSSRVWKFDLEKSGFCSECDGLGLLFHVIDMADVRVARFIDEGAALLSSKEGSTSLAEVGNLGSSHIQNQMQENGSHLEVTVELGAIGVSVVDHRPREVLYLYLDRVFISYATGYGGGTTSKFKLILGYLQLDNQLPLTLMPVLLAPEQNIDMHHPVLKMTFTVRNENIDGVQVYPYVNVRVTDKCWRLNIHEPIIWAFVDFYNNLQLDRLPNSSSVSQVDPEIRVDLIDISELRLKLSLESAPAQRPDGVLGVWGPVLSAVGNAFKLQIHLRKVIRRDRFMRKSSVISAVGNRIFRDLIHNPLHLIFSVDVLGMTSSTLASLSKGFAQLSTDGQFLQLRSKQIWSRRITGVGEGIRQGTEALAQGVAFGVSGVVTRPVESARQHGLLGFAHGLGRAMVGFVVQPVSGALDFFSLTVDGIGASCSRCIEILSNKTTFHRIRNPRAIRADNILRDYSEREAQGQVILHLAEESRHFGCTELFKEPSKFALSDYYENHFMVPYSRIVLVTNKRVMLLQCLSADKMDKKPCKIMWDVPWEELMALELAKAGYPRPSHLIIHVKKFQRSQKFVRVIKCNTEDETEVPQAVRICSVVRKIWKAYQTDVACLQLKVPSSQRHVSFASHDNDGRDSFSQKKPIIESRGLASWGAVSDRRKFVQHAITFSKVWSSERELKGRCTLCRKNVSEDDGICSIWRPSGLPHGYISIGDITHVGCHPPNVSAVYRYSDKLFALPVGYDLVWRNCLDDYTNPISIWHPRAPEGFVSPGCVAVPDFAEPEPNAVYCVAETLIEETVFEEQKIWEAPDSYPWACHIYQVRSDALHFVALRQPREESDWKPMRVIDDPQLHIEP</sequence>
<dbReference type="Pfam" id="PF25037">
    <property type="entry name" value="VPS13_C"/>
    <property type="match status" value="1"/>
</dbReference>
<dbReference type="PANTHER" id="PTHR16166">
    <property type="entry name" value="VACUOLAR PROTEIN SORTING-ASSOCIATED PROTEIN VPS13"/>
    <property type="match status" value="1"/>
</dbReference>
<feature type="domain" description="Intermembrane lipid transfer protein VPS13-like C-terminal" evidence="3">
    <location>
        <begin position="2249"/>
        <end position="2378"/>
    </location>
</feature>
<evidence type="ECO:0000313" key="4">
    <source>
        <dbReference type="EMBL" id="WMV43450.1"/>
    </source>
</evidence>
<feature type="compositionally biased region" description="Polar residues" evidence="1">
    <location>
        <begin position="301"/>
        <end position="326"/>
    </location>
</feature>
<dbReference type="InterPro" id="IPR009543">
    <property type="entry name" value="VPS13_VAB"/>
</dbReference>
<feature type="domain" description="Vacuolar protein sorting-associated protein 13 VPS13 adaptor binding" evidence="2">
    <location>
        <begin position="1286"/>
        <end position="1798"/>
    </location>
</feature>
<dbReference type="EMBL" id="CP133619">
    <property type="protein sequence ID" value="WMV43450.1"/>
    <property type="molecule type" value="Genomic_DNA"/>
</dbReference>
<evidence type="ECO:0008006" key="6">
    <source>
        <dbReference type="Google" id="ProtNLM"/>
    </source>
</evidence>
<dbReference type="Pfam" id="PF06101">
    <property type="entry name" value="Vps62"/>
    <property type="match status" value="3"/>
</dbReference>
<dbReference type="InterPro" id="IPR009291">
    <property type="entry name" value="Vps62"/>
</dbReference>
<accession>A0AAF0UCB7</accession>
<dbReference type="InterPro" id="IPR026847">
    <property type="entry name" value="VPS13"/>
</dbReference>
<dbReference type="Pfam" id="PF25036">
    <property type="entry name" value="VPS13_VAB"/>
    <property type="match status" value="1"/>
</dbReference>
<dbReference type="InterPro" id="IPR056748">
    <property type="entry name" value="VPS13-like_C"/>
</dbReference>
<protein>
    <recommendedName>
        <fullName evidence="6">Vacuolar protein sorting-associated protein 13 VPS13 adaptor binding domain-containing protein</fullName>
    </recommendedName>
</protein>
<feature type="region of interest" description="Disordered" evidence="1">
    <location>
        <begin position="300"/>
        <end position="327"/>
    </location>
</feature>
<keyword evidence="5" id="KW-1185">Reference proteome</keyword>
<dbReference type="GO" id="GO:0045053">
    <property type="term" value="P:protein retention in Golgi apparatus"/>
    <property type="evidence" value="ECO:0007669"/>
    <property type="project" value="TreeGrafter"/>
</dbReference>
<gene>
    <name evidence="4" type="ORF">MTR67_036835</name>
</gene>
<evidence type="ECO:0000313" key="5">
    <source>
        <dbReference type="Proteomes" id="UP001234989"/>
    </source>
</evidence>
<evidence type="ECO:0000256" key="1">
    <source>
        <dbReference type="SAM" id="MobiDB-lite"/>
    </source>
</evidence>
<dbReference type="PANTHER" id="PTHR16166:SF137">
    <property type="entry name" value="PLECKSTRIN HOMOLOGY (PH) DOMAIN-CONTAINING PROTEIN"/>
    <property type="match status" value="1"/>
</dbReference>
<name>A0AAF0UCB7_SOLVR</name>
<evidence type="ECO:0000259" key="2">
    <source>
        <dbReference type="Pfam" id="PF25036"/>
    </source>
</evidence>
<dbReference type="GO" id="GO:0006623">
    <property type="term" value="P:protein targeting to vacuole"/>
    <property type="evidence" value="ECO:0007669"/>
    <property type="project" value="TreeGrafter"/>
</dbReference>